<keyword evidence="3" id="KW-1185">Reference proteome</keyword>
<accession>A0AAV4H4D7</accession>
<evidence type="ECO:0000256" key="1">
    <source>
        <dbReference type="SAM" id="MobiDB-lite"/>
    </source>
</evidence>
<evidence type="ECO:0000313" key="3">
    <source>
        <dbReference type="Proteomes" id="UP000762676"/>
    </source>
</evidence>
<evidence type="ECO:0000313" key="2">
    <source>
        <dbReference type="EMBL" id="GFR91665.1"/>
    </source>
</evidence>
<reference evidence="2 3" key="1">
    <citation type="journal article" date="2021" name="Elife">
        <title>Chloroplast acquisition without the gene transfer in kleptoplastic sea slugs, Plakobranchus ocellatus.</title>
        <authorList>
            <person name="Maeda T."/>
            <person name="Takahashi S."/>
            <person name="Yoshida T."/>
            <person name="Shimamura S."/>
            <person name="Takaki Y."/>
            <person name="Nagai Y."/>
            <person name="Toyoda A."/>
            <person name="Suzuki Y."/>
            <person name="Arimoto A."/>
            <person name="Ishii H."/>
            <person name="Satoh N."/>
            <person name="Nishiyama T."/>
            <person name="Hasebe M."/>
            <person name="Maruyama T."/>
            <person name="Minagawa J."/>
            <person name="Obokata J."/>
            <person name="Shigenobu S."/>
        </authorList>
    </citation>
    <scope>NUCLEOTIDE SEQUENCE [LARGE SCALE GENOMIC DNA]</scope>
</reference>
<protein>
    <submittedName>
        <fullName evidence="2">Uncharacterized protein</fullName>
    </submittedName>
</protein>
<dbReference type="EMBL" id="BMAT01008738">
    <property type="protein sequence ID" value="GFR91665.1"/>
    <property type="molecule type" value="Genomic_DNA"/>
</dbReference>
<dbReference type="AlphaFoldDB" id="A0AAV4H4D7"/>
<organism evidence="2 3">
    <name type="scientific">Elysia marginata</name>
    <dbReference type="NCBI Taxonomy" id="1093978"/>
    <lineage>
        <taxon>Eukaryota</taxon>
        <taxon>Metazoa</taxon>
        <taxon>Spiralia</taxon>
        <taxon>Lophotrochozoa</taxon>
        <taxon>Mollusca</taxon>
        <taxon>Gastropoda</taxon>
        <taxon>Heterobranchia</taxon>
        <taxon>Euthyneura</taxon>
        <taxon>Panpulmonata</taxon>
        <taxon>Sacoglossa</taxon>
        <taxon>Placobranchoidea</taxon>
        <taxon>Plakobranchidae</taxon>
        <taxon>Elysia</taxon>
    </lineage>
</organism>
<name>A0AAV4H4D7_9GAST</name>
<comment type="caution">
    <text evidence="2">The sequence shown here is derived from an EMBL/GenBank/DDBJ whole genome shotgun (WGS) entry which is preliminary data.</text>
</comment>
<gene>
    <name evidence="2" type="ORF">ElyMa_004333900</name>
</gene>
<feature type="region of interest" description="Disordered" evidence="1">
    <location>
        <begin position="26"/>
        <end position="71"/>
    </location>
</feature>
<proteinExistence type="predicted"/>
<sequence length="71" mass="7576">MSSVRSSSSSDLNYIGKLVKYLVANRHEPTSDNTNGINMHDGHDDDDDEDDDDDDDDDGGGGGDGVVTTML</sequence>
<dbReference type="Proteomes" id="UP000762676">
    <property type="component" value="Unassembled WGS sequence"/>
</dbReference>
<feature type="compositionally biased region" description="Acidic residues" evidence="1">
    <location>
        <begin position="44"/>
        <end position="59"/>
    </location>
</feature>